<evidence type="ECO:0000256" key="1">
    <source>
        <dbReference type="ARBA" id="ARBA00022741"/>
    </source>
</evidence>
<feature type="region of interest" description="Disordered" evidence="3">
    <location>
        <begin position="285"/>
        <end position="340"/>
    </location>
</feature>
<accession>A0A139XGZ2</accession>
<dbReference type="OrthoDB" id="442064at2"/>
<evidence type="ECO:0000256" key="3">
    <source>
        <dbReference type="SAM" id="MobiDB-lite"/>
    </source>
</evidence>
<keyword evidence="6" id="KW-1185">Reference proteome</keyword>
<dbReference type="GO" id="GO:0051607">
    <property type="term" value="P:defense response to virus"/>
    <property type="evidence" value="ECO:0007669"/>
    <property type="project" value="UniProtKB-KW"/>
</dbReference>
<protein>
    <submittedName>
        <fullName evidence="5">Type III-B CRISPR-associated protein Cas10/Cmr2</fullName>
    </submittedName>
</protein>
<dbReference type="AlphaFoldDB" id="A0A139XGZ2"/>
<evidence type="ECO:0000259" key="4">
    <source>
        <dbReference type="Pfam" id="PF22335"/>
    </source>
</evidence>
<dbReference type="InterPro" id="IPR043128">
    <property type="entry name" value="Rev_trsase/Diguanyl_cyclase"/>
</dbReference>
<feature type="compositionally biased region" description="Basic and acidic residues" evidence="3">
    <location>
        <begin position="309"/>
        <end position="320"/>
    </location>
</feature>
<dbReference type="NCBIfam" id="TIGR02577">
    <property type="entry name" value="cas_TM1794_Cmr2"/>
    <property type="match status" value="1"/>
</dbReference>
<feature type="compositionally biased region" description="Polar residues" evidence="3">
    <location>
        <begin position="325"/>
        <end position="335"/>
    </location>
</feature>
<gene>
    <name evidence="5" type="ORF">WA1_02095</name>
</gene>
<organism evidence="5 6">
    <name type="scientific">Scytonema hofmannii PCC 7110</name>
    <dbReference type="NCBI Taxonomy" id="128403"/>
    <lineage>
        <taxon>Bacteria</taxon>
        <taxon>Bacillati</taxon>
        <taxon>Cyanobacteriota</taxon>
        <taxon>Cyanophyceae</taxon>
        <taxon>Nostocales</taxon>
        <taxon>Scytonemataceae</taxon>
        <taxon>Scytonema</taxon>
    </lineage>
</organism>
<sequence>MKLNSFSQTDIGLAWCLLCNDAGNDKSAMQKMQQQLQAEGEVPIEIIPYLEQVQMLRKLPFPKTVEELKKYQQDYPQFWNSQVGLVYGGATKIKQYVFEAAKLPDIRGASALLDRINLIDLPAFFGCENHPDYEQCQRAKDYCQKVREDWLDKSENFPELSKVLIPELIIYSTGGNILAFCPAAFVNDLANAIEKRYTEETLTANSCAVGDTFKPLEIIFGRLPKKNDDQTFWLEKCCENWDNKSFNPLIKGYFEQIDTSPEQAFRERKTFNELAGKLASLFNQRRNGNSLPEHDRPSRQYPPMFETHPYLKRDEGDRRSAVMQAKTSPDDSSQGLPGDPWFSEASARKRLVGQIAKRDNSSTKWYEQTGFDWEPGSEAVIETWVNKFERFLYKTPHKYYGKIRSENLHPNRVKEAMSVREIGDASTSSGFVAYIYADGNNMGGYIQKKIQNPEDYKQFSRDIFDATEKSVYAALTEHLEPHKLNSNLQAERKSIKEVWIHPFEILTIGGDDVMLIVPADKALAIAKTIGEEFERRLAEIENYKLPQRCFFHRYQPQSSLASQCQLSMSTGVLIAAENTPIYYAQKLTEQLLKSAKKQAKDLKKYGYYGGTIDFLVMKAVTMISSNINEFRANGLTKSGTGKQKLKLYAAPYTLHELGGLLETAKVLKNADFPKSQLYQIRSLLERSKQTAMLNYRYFKVRLSDKKAQNFLTTQFEDAWCKPKDPTNNGNLAPWMSLKEGKEETEEKVTYETIWRELVDLYPFIEKSQDKLNSAKSQQPTLAS</sequence>
<keyword evidence="1" id="KW-0547">Nucleotide-binding</keyword>
<dbReference type="GO" id="GO:0000166">
    <property type="term" value="F:nucleotide binding"/>
    <property type="evidence" value="ECO:0007669"/>
    <property type="project" value="UniProtKB-KW"/>
</dbReference>
<evidence type="ECO:0000313" key="6">
    <source>
        <dbReference type="Proteomes" id="UP000076925"/>
    </source>
</evidence>
<evidence type="ECO:0000256" key="2">
    <source>
        <dbReference type="ARBA" id="ARBA00023118"/>
    </source>
</evidence>
<evidence type="ECO:0000313" key="5">
    <source>
        <dbReference type="EMBL" id="KYC43960.1"/>
    </source>
</evidence>
<dbReference type="Pfam" id="PF22335">
    <property type="entry name" value="Cas10-Cmr2_palm2"/>
    <property type="match status" value="1"/>
</dbReference>
<dbReference type="EMBL" id="ANNX02000012">
    <property type="protein sequence ID" value="KYC43960.1"/>
    <property type="molecule type" value="Genomic_DNA"/>
</dbReference>
<feature type="domain" description="Cas10/Cmr2 second palm" evidence="4">
    <location>
        <begin position="432"/>
        <end position="601"/>
    </location>
</feature>
<reference evidence="5 6" key="1">
    <citation type="journal article" date="2013" name="Genome Biol. Evol.">
        <title>Genomes of Stigonematalean cyanobacteria (subsection V) and the evolution of oxygenic photosynthesis from prokaryotes to plastids.</title>
        <authorList>
            <person name="Dagan T."/>
            <person name="Roettger M."/>
            <person name="Stucken K."/>
            <person name="Landan G."/>
            <person name="Koch R."/>
            <person name="Major P."/>
            <person name="Gould S.B."/>
            <person name="Goremykin V.V."/>
            <person name="Rippka R."/>
            <person name="Tandeau de Marsac N."/>
            <person name="Gugger M."/>
            <person name="Lockhart P.J."/>
            <person name="Allen J.F."/>
            <person name="Brune I."/>
            <person name="Maus I."/>
            <person name="Puhler A."/>
            <person name="Martin W.F."/>
        </authorList>
    </citation>
    <scope>NUCLEOTIDE SEQUENCE [LARGE SCALE GENOMIC DNA]</scope>
    <source>
        <strain evidence="5 6">PCC 7110</strain>
    </source>
</reference>
<dbReference type="InterPro" id="IPR013407">
    <property type="entry name" value="CRISPR-assoc_prot_Cmr2"/>
</dbReference>
<dbReference type="STRING" id="128403.WA1_02095"/>
<proteinExistence type="predicted"/>
<dbReference type="RefSeq" id="WP_017741241.1">
    <property type="nucleotide sequence ID" value="NZ_KQ976354.1"/>
</dbReference>
<dbReference type="Proteomes" id="UP000076925">
    <property type="component" value="Unassembled WGS sequence"/>
</dbReference>
<keyword evidence="2" id="KW-0051">Antiviral defense</keyword>
<comment type="caution">
    <text evidence="5">The sequence shown here is derived from an EMBL/GenBank/DDBJ whole genome shotgun (WGS) entry which is preliminary data.</text>
</comment>
<dbReference type="Gene3D" id="3.30.70.270">
    <property type="match status" value="1"/>
</dbReference>
<name>A0A139XGZ2_9CYAN</name>
<dbReference type="InterPro" id="IPR054767">
    <property type="entry name" value="Cas10-Cmr2_palm2"/>
</dbReference>